<dbReference type="EMBL" id="CAMPGE010009280">
    <property type="protein sequence ID" value="CAI2368152.1"/>
    <property type="molecule type" value="Genomic_DNA"/>
</dbReference>
<evidence type="ECO:0000313" key="2">
    <source>
        <dbReference type="EMBL" id="CAI2368152.1"/>
    </source>
</evidence>
<comment type="caution">
    <text evidence="2">The sequence shown here is derived from an EMBL/GenBank/DDBJ whole genome shotgun (WGS) entry which is preliminary data.</text>
</comment>
<gene>
    <name evidence="2" type="ORF">ECRASSUSDP1_LOCUS9441</name>
</gene>
<keyword evidence="3" id="KW-1185">Reference proteome</keyword>
<sequence length="385" mass="44345">MSYAADHLAWKQRLHKEHMTSLQDKSRMTNIFKTAEVIDDYSKQTAVANPNSIGKYDYKDTLRFVIKRNLGHKEHDPTSNANTVSGYGKIISDSTYQTTKQINHSPKMKQSLSLMKLRTKAMSPGRTKVDKLISELDHQGLYSSPKFPKAKPFFDQAYAPKSTIDASSQYGSQRSRIGRSTKSYRFVPEEAKHAAGSPTQLPPLKRKRFNEEIPDEISCKQRMTKEKKFDPRKLARKTQLETLKKLKHKMRNEYKEQAENDCHQVSQARSNRHDKDLKELLMKSIELMDEKEMSIVQAVINNIHDTVNDEADQDNEYQLDPIDCEEENQELASLQTQKQTLSTASKCSSQYISELKSQIHEERLERATIQKEIEDIKKGISSSNE</sequence>
<proteinExistence type="predicted"/>
<accession>A0AAD1UJY7</accession>
<protein>
    <submittedName>
        <fullName evidence="2">Uncharacterized protein</fullName>
    </submittedName>
</protein>
<feature type="coiled-coil region" evidence="1">
    <location>
        <begin position="324"/>
        <end position="372"/>
    </location>
</feature>
<name>A0AAD1UJY7_EUPCR</name>
<evidence type="ECO:0000256" key="1">
    <source>
        <dbReference type="SAM" id="Coils"/>
    </source>
</evidence>
<reference evidence="2" key="1">
    <citation type="submission" date="2023-07" db="EMBL/GenBank/DDBJ databases">
        <authorList>
            <consortium name="AG Swart"/>
            <person name="Singh M."/>
            <person name="Singh A."/>
            <person name="Seah K."/>
            <person name="Emmerich C."/>
        </authorList>
    </citation>
    <scope>NUCLEOTIDE SEQUENCE</scope>
    <source>
        <strain evidence="2">DP1</strain>
    </source>
</reference>
<keyword evidence="1" id="KW-0175">Coiled coil</keyword>
<evidence type="ECO:0000313" key="3">
    <source>
        <dbReference type="Proteomes" id="UP001295684"/>
    </source>
</evidence>
<organism evidence="2 3">
    <name type="scientific">Euplotes crassus</name>
    <dbReference type="NCBI Taxonomy" id="5936"/>
    <lineage>
        <taxon>Eukaryota</taxon>
        <taxon>Sar</taxon>
        <taxon>Alveolata</taxon>
        <taxon>Ciliophora</taxon>
        <taxon>Intramacronucleata</taxon>
        <taxon>Spirotrichea</taxon>
        <taxon>Hypotrichia</taxon>
        <taxon>Euplotida</taxon>
        <taxon>Euplotidae</taxon>
        <taxon>Moneuplotes</taxon>
    </lineage>
</organism>
<dbReference type="AlphaFoldDB" id="A0AAD1UJY7"/>
<dbReference type="Proteomes" id="UP001295684">
    <property type="component" value="Unassembled WGS sequence"/>
</dbReference>